<name>A0ABV8SNH1_9GAMM</name>
<dbReference type="PANTHER" id="PTHR30055">
    <property type="entry name" value="HTH-TYPE TRANSCRIPTIONAL REGULATOR RUTR"/>
    <property type="match status" value="1"/>
</dbReference>
<evidence type="ECO:0000313" key="5">
    <source>
        <dbReference type="Proteomes" id="UP001595904"/>
    </source>
</evidence>
<dbReference type="InterPro" id="IPR009057">
    <property type="entry name" value="Homeodomain-like_sf"/>
</dbReference>
<proteinExistence type="predicted"/>
<evidence type="ECO:0000259" key="3">
    <source>
        <dbReference type="PROSITE" id="PS50977"/>
    </source>
</evidence>
<dbReference type="InterPro" id="IPR001647">
    <property type="entry name" value="HTH_TetR"/>
</dbReference>
<dbReference type="EMBL" id="JBHSDU010000003">
    <property type="protein sequence ID" value="MFC4309154.1"/>
    <property type="molecule type" value="Genomic_DNA"/>
</dbReference>
<dbReference type="PROSITE" id="PS50977">
    <property type="entry name" value="HTH_TETR_2"/>
    <property type="match status" value="1"/>
</dbReference>
<gene>
    <name evidence="4" type="ORF">ACFPN2_08690</name>
</gene>
<evidence type="ECO:0000256" key="1">
    <source>
        <dbReference type="ARBA" id="ARBA00023125"/>
    </source>
</evidence>
<dbReference type="InterPro" id="IPR050109">
    <property type="entry name" value="HTH-type_TetR-like_transc_reg"/>
</dbReference>
<dbReference type="Proteomes" id="UP001595904">
    <property type="component" value="Unassembled WGS sequence"/>
</dbReference>
<dbReference type="Pfam" id="PF17937">
    <property type="entry name" value="TetR_C_28"/>
    <property type="match status" value="1"/>
</dbReference>
<accession>A0ABV8SNH1</accession>
<dbReference type="RefSeq" id="WP_380596217.1">
    <property type="nucleotide sequence ID" value="NZ_JBHSDU010000003.1"/>
</dbReference>
<evidence type="ECO:0000313" key="4">
    <source>
        <dbReference type="EMBL" id="MFC4309154.1"/>
    </source>
</evidence>
<dbReference type="InterPro" id="IPR041479">
    <property type="entry name" value="TetR_CgmR_C"/>
</dbReference>
<dbReference type="SUPFAM" id="SSF48498">
    <property type="entry name" value="Tetracyclin repressor-like, C-terminal domain"/>
    <property type="match status" value="1"/>
</dbReference>
<protein>
    <submittedName>
        <fullName evidence="4">TetR/AcrR family transcriptional regulator</fullName>
    </submittedName>
</protein>
<comment type="caution">
    <text evidence="4">The sequence shown here is derived from an EMBL/GenBank/DDBJ whole genome shotgun (WGS) entry which is preliminary data.</text>
</comment>
<dbReference type="PRINTS" id="PR00455">
    <property type="entry name" value="HTHTETR"/>
</dbReference>
<dbReference type="InterPro" id="IPR036271">
    <property type="entry name" value="Tet_transcr_reg_TetR-rel_C_sf"/>
</dbReference>
<keyword evidence="5" id="KW-1185">Reference proteome</keyword>
<feature type="domain" description="HTH tetR-type" evidence="3">
    <location>
        <begin position="14"/>
        <end position="74"/>
    </location>
</feature>
<dbReference type="Pfam" id="PF00440">
    <property type="entry name" value="TetR_N"/>
    <property type="match status" value="1"/>
</dbReference>
<sequence>MSTIPTSVRARAASHRRQQLLDAAATLVLKRGTTALTLDAVAEAAHVSKGGLLYYFDSKNSLLEALADYLAEQLQLEVERQAAGGSLAKAYLQVVARMGELPKDEQVFKALTIICTAQPELAARVRSRMNMAHPDALPGETSLEELHLRLVADGMWLADLFNCYEISSEQRAALLQKLGAA</sequence>
<keyword evidence="1 2" id="KW-0238">DNA-binding</keyword>
<dbReference type="SUPFAM" id="SSF46689">
    <property type="entry name" value="Homeodomain-like"/>
    <property type="match status" value="1"/>
</dbReference>
<evidence type="ECO:0000256" key="2">
    <source>
        <dbReference type="PROSITE-ProRule" id="PRU00335"/>
    </source>
</evidence>
<dbReference type="Gene3D" id="1.10.357.10">
    <property type="entry name" value="Tetracycline Repressor, domain 2"/>
    <property type="match status" value="1"/>
</dbReference>
<reference evidence="5" key="1">
    <citation type="journal article" date="2019" name="Int. J. Syst. Evol. Microbiol.">
        <title>The Global Catalogue of Microorganisms (GCM) 10K type strain sequencing project: providing services to taxonomists for standard genome sequencing and annotation.</title>
        <authorList>
            <consortium name="The Broad Institute Genomics Platform"/>
            <consortium name="The Broad Institute Genome Sequencing Center for Infectious Disease"/>
            <person name="Wu L."/>
            <person name="Ma J."/>
        </authorList>
    </citation>
    <scope>NUCLEOTIDE SEQUENCE [LARGE SCALE GENOMIC DNA]</scope>
    <source>
        <strain evidence="5">CGMCC 1.10759</strain>
    </source>
</reference>
<feature type="DNA-binding region" description="H-T-H motif" evidence="2">
    <location>
        <begin position="37"/>
        <end position="56"/>
    </location>
</feature>
<organism evidence="4 5">
    <name type="scientific">Steroidobacter flavus</name>
    <dbReference type="NCBI Taxonomy" id="1842136"/>
    <lineage>
        <taxon>Bacteria</taxon>
        <taxon>Pseudomonadati</taxon>
        <taxon>Pseudomonadota</taxon>
        <taxon>Gammaproteobacteria</taxon>
        <taxon>Steroidobacterales</taxon>
        <taxon>Steroidobacteraceae</taxon>
        <taxon>Steroidobacter</taxon>
    </lineage>
</organism>
<dbReference type="PANTHER" id="PTHR30055:SF226">
    <property type="entry name" value="HTH-TYPE TRANSCRIPTIONAL REGULATOR PKSA"/>
    <property type="match status" value="1"/>
</dbReference>